<accession>A0A2K5IEF1</accession>
<evidence type="ECO:0000313" key="1">
    <source>
        <dbReference type="Ensembl" id="ENSCANP00000015053.1"/>
    </source>
</evidence>
<keyword evidence="2" id="KW-1185">Reference proteome</keyword>
<evidence type="ECO:0000313" key="2">
    <source>
        <dbReference type="Proteomes" id="UP000233080"/>
    </source>
</evidence>
<dbReference type="Proteomes" id="UP000233080">
    <property type="component" value="Unassembled WGS sequence"/>
</dbReference>
<dbReference type="AlphaFoldDB" id="A0A2K5IEF1"/>
<reference evidence="1" key="2">
    <citation type="submission" date="2025-09" db="UniProtKB">
        <authorList>
            <consortium name="Ensembl"/>
        </authorList>
    </citation>
    <scope>IDENTIFICATION</scope>
</reference>
<organism evidence="1 2">
    <name type="scientific">Colobus angolensis palliatus</name>
    <name type="common">Peters' Angolan colobus</name>
    <dbReference type="NCBI Taxonomy" id="336983"/>
    <lineage>
        <taxon>Eukaryota</taxon>
        <taxon>Metazoa</taxon>
        <taxon>Chordata</taxon>
        <taxon>Craniata</taxon>
        <taxon>Vertebrata</taxon>
        <taxon>Euteleostomi</taxon>
        <taxon>Mammalia</taxon>
        <taxon>Eutheria</taxon>
        <taxon>Euarchontoglires</taxon>
        <taxon>Primates</taxon>
        <taxon>Haplorrhini</taxon>
        <taxon>Catarrhini</taxon>
        <taxon>Cercopithecidae</taxon>
        <taxon>Colobinae</taxon>
        <taxon>Colobus</taxon>
    </lineage>
</organism>
<name>A0A2K5IEF1_COLAP</name>
<dbReference type="Ensembl" id="ENSCANT00000037986.1">
    <property type="protein sequence ID" value="ENSCANP00000015053.1"/>
    <property type="gene ID" value="ENSCANG00000030977.1"/>
</dbReference>
<reference evidence="1" key="1">
    <citation type="submission" date="2025-08" db="UniProtKB">
        <authorList>
            <consortium name="Ensembl"/>
        </authorList>
    </citation>
    <scope>IDENTIFICATION</scope>
</reference>
<protein>
    <submittedName>
        <fullName evidence="1">Uncharacterized protein</fullName>
    </submittedName>
</protein>
<proteinExistence type="predicted"/>
<sequence>MEKRELKIYSKHTEWYLSYSLNPCASSHQRGMPHYQN</sequence>